<evidence type="ECO:0000313" key="2">
    <source>
        <dbReference type="EMBL" id="OGC81733.1"/>
    </source>
</evidence>
<evidence type="ECO:0000313" key="3">
    <source>
        <dbReference type="Proteomes" id="UP000177614"/>
    </source>
</evidence>
<dbReference type="STRING" id="1817814.A2V81_04440"/>
<proteinExistence type="predicted"/>
<dbReference type="Proteomes" id="UP000177614">
    <property type="component" value="Unassembled WGS sequence"/>
</dbReference>
<feature type="transmembrane region" description="Helical" evidence="1">
    <location>
        <begin position="176"/>
        <end position="194"/>
    </location>
</feature>
<dbReference type="InterPro" id="IPR037185">
    <property type="entry name" value="EmrE-like"/>
</dbReference>
<comment type="caution">
    <text evidence="2">The sequence shown here is derived from an EMBL/GenBank/DDBJ whole genome shotgun (WGS) entry which is preliminary data.</text>
</comment>
<gene>
    <name evidence="2" type="ORF">A2V81_04440</name>
</gene>
<feature type="transmembrane region" description="Helical" evidence="1">
    <location>
        <begin position="32"/>
        <end position="53"/>
    </location>
</feature>
<dbReference type="EMBL" id="MEWR01000020">
    <property type="protein sequence ID" value="OGC81733.1"/>
    <property type="molecule type" value="Genomic_DNA"/>
</dbReference>
<evidence type="ECO:0000256" key="1">
    <source>
        <dbReference type="SAM" id="Phobius"/>
    </source>
</evidence>
<feature type="transmembrane region" description="Helical" evidence="1">
    <location>
        <begin position="206"/>
        <end position="228"/>
    </location>
</feature>
<feature type="transmembrane region" description="Helical" evidence="1">
    <location>
        <begin position="258"/>
        <end position="277"/>
    </location>
</feature>
<accession>A0A1F4XKW4</accession>
<sequence>MIGILLITLGTLFGEGATSIGKYEVSKHRESMFTMGFLNVFFGAVFFVALALYNQTLAIAPASIPTFLIRAVLEIFQTTVTVFAIAKASRSTLGFLRVGTVPLLLIIDAFMGYDIAPLQYVGILMIMGTIALLYWKKGISRKGMVWVILSTVNAAATISLYKYNITNFNSVESEQALMHVIVLAYLWIVAYFWARENPLRFLRKGIFFAQSAGVGIGSVIESFAYLYAPSSIILAAKRSATALWTMILGNAFFHEHKLGVKVVAFGFLTLGVVLLVLST</sequence>
<feature type="transmembrane region" description="Helical" evidence="1">
    <location>
        <begin position="144"/>
        <end position="164"/>
    </location>
</feature>
<feature type="transmembrane region" description="Helical" evidence="1">
    <location>
        <begin position="94"/>
        <end position="112"/>
    </location>
</feature>
<keyword evidence="1" id="KW-0472">Membrane</keyword>
<organism evidence="2 3">
    <name type="scientific">Candidatus Abawacabacteria bacterium RBG_16_42_10</name>
    <dbReference type="NCBI Taxonomy" id="1817814"/>
    <lineage>
        <taxon>Bacteria</taxon>
        <taxon>Candidatus Abawacaibacteriota</taxon>
    </lineage>
</organism>
<feature type="transmembrane region" description="Helical" evidence="1">
    <location>
        <begin position="118"/>
        <end position="135"/>
    </location>
</feature>
<keyword evidence="1" id="KW-1133">Transmembrane helix</keyword>
<reference evidence="2 3" key="1">
    <citation type="journal article" date="2016" name="Nat. Commun.">
        <title>Thousands of microbial genomes shed light on interconnected biogeochemical processes in an aquifer system.</title>
        <authorList>
            <person name="Anantharaman K."/>
            <person name="Brown C.T."/>
            <person name="Hug L.A."/>
            <person name="Sharon I."/>
            <person name="Castelle C.J."/>
            <person name="Probst A.J."/>
            <person name="Thomas B.C."/>
            <person name="Singh A."/>
            <person name="Wilkins M.J."/>
            <person name="Karaoz U."/>
            <person name="Brodie E.L."/>
            <person name="Williams K.H."/>
            <person name="Hubbard S.S."/>
            <person name="Banfield J.F."/>
        </authorList>
    </citation>
    <scope>NUCLEOTIDE SEQUENCE [LARGE SCALE GENOMIC DNA]</scope>
</reference>
<dbReference type="SUPFAM" id="SSF103481">
    <property type="entry name" value="Multidrug resistance efflux transporter EmrE"/>
    <property type="match status" value="1"/>
</dbReference>
<evidence type="ECO:0008006" key="4">
    <source>
        <dbReference type="Google" id="ProtNLM"/>
    </source>
</evidence>
<name>A0A1F4XKW4_9BACT</name>
<protein>
    <recommendedName>
        <fullName evidence="4">EamA domain-containing protein</fullName>
    </recommendedName>
</protein>
<dbReference type="AlphaFoldDB" id="A0A1F4XKW4"/>
<keyword evidence="1" id="KW-0812">Transmembrane</keyword>